<accession>A0A819C2D0</accession>
<evidence type="ECO:0008006" key="3">
    <source>
        <dbReference type="Google" id="ProtNLM"/>
    </source>
</evidence>
<gene>
    <name evidence="1" type="ORF">OTI717_LOCUS18875</name>
</gene>
<evidence type="ECO:0000313" key="1">
    <source>
        <dbReference type="EMBL" id="CAF3811931.1"/>
    </source>
</evidence>
<evidence type="ECO:0000313" key="2">
    <source>
        <dbReference type="Proteomes" id="UP000663823"/>
    </source>
</evidence>
<comment type="caution">
    <text evidence="1">The sequence shown here is derived from an EMBL/GenBank/DDBJ whole genome shotgun (WGS) entry which is preliminary data.</text>
</comment>
<protein>
    <recommendedName>
        <fullName evidence="3">F-box domain-containing protein</fullName>
    </recommendedName>
</protein>
<proteinExistence type="predicted"/>
<dbReference type="Proteomes" id="UP000663823">
    <property type="component" value="Unassembled WGS sequence"/>
</dbReference>
<dbReference type="AlphaFoldDB" id="A0A819C2D0"/>
<sequence>MISKLEIIPNEIFLNIFSYLSWDEILISLWSLNNRINSLICSIFSINNKNRFIFNKSTLSYEKFSTIILPLILNCSYLLSPIKSIHFDEINSLFFDLFYENIYNDNSIKPIIYFPNLETVSINQCLLSQSLVQTICLFIQLKLDQLTLSFHEDIYQTFINERESPSIPSDKEKIERMFQQLLNEIFSNKCQLNSLQLDITKSFYSIHQCLNPDSNLQSRTISNEYQSYCLTLRRLYIRLDYRCFLEHLIQYVPNLEQLSVHFRHSLDKDIAFGSNIETLILSNGNWFNKSLIVNDLEFGYLKWILNNVNHVKKLEINLHSGYIWNRNDIIWRSFIDANFIRQYCLPDRIINLKDFRFYICANCQLSSNDIFRTINSFKIDSFFIDHQWTDVKCFYNENISMEYQVKGSADNLHMSPTLDNIRLRNLNNIQLVNVTKLQFGSCDRRATQRWSNFTAQDRVRAKLCAHLISMTVQLKHLSIAKFQWLLYITENTFDDLKENALSTVRHAEFGIPSCNFAANELAHIGKRLIPFLSTYMSHLQTLRLWRPDDFPWTSKFYELHKQLDLRYCSLSACRFFCHQVPTMIEWRLGLTVLKLGNRYRCSQMDMFADEVAKSIVASHFSGEGKSFTNVPKNIFRILMLHSKQIQPIFPQLITLVVFQSISINEDSRDVLLFAVAGGSSMRTFTWNTCSNQTNHSRALFNWLFRCSVNLVSYKLQTPLRENGFELKYEHTIVNAYSPHHSLIYLKISVLNLNTLYVLLHYLPQLKHLGNKQNSIL</sequence>
<reference evidence="1" key="1">
    <citation type="submission" date="2021-02" db="EMBL/GenBank/DDBJ databases">
        <authorList>
            <person name="Nowell W R."/>
        </authorList>
    </citation>
    <scope>NUCLEOTIDE SEQUENCE</scope>
</reference>
<name>A0A819C2D0_9BILA</name>
<dbReference type="EMBL" id="CAJOAX010002676">
    <property type="protein sequence ID" value="CAF3811931.1"/>
    <property type="molecule type" value="Genomic_DNA"/>
</dbReference>
<organism evidence="1 2">
    <name type="scientific">Rotaria sordida</name>
    <dbReference type="NCBI Taxonomy" id="392033"/>
    <lineage>
        <taxon>Eukaryota</taxon>
        <taxon>Metazoa</taxon>
        <taxon>Spiralia</taxon>
        <taxon>Gnathifera</taxon>
        <taxon>Rotifera</taxon>
        <taxon>Eurotatoria</taxon>
        <taxon>Bdelloidea</taxon>
        <taxon>Philodinida</taxon>
        <taxon>Philodinidae</taxon>
        <taxon>Rotaria</taxon>
    </lineage>
</organism>